<dbReference type="SUPFAM" id="SSF48264">
    <property type="entry name" value="Cytochrome P450"/>
    <property type="match status" value="1"/>
</dbReference>
<dbReference type="AlphaFoldDB" id="A0AAZ3PCU2"/>
<evidence type="ECO:0000313" key="16">
    <source>
        <dbReference type="Ensembl" id="ENSOTSP00005113973.1"/>
    </source>
</evidence>
<dbReference type="InterPro" id="IPR050182">
    <property type="entry name" value="Cytochrome_P450_fam2"/>
</dbReference>
<evidence type="ECO:0000256" key="3">
    <source>
        <dbReference type="ARBA" id="ARBA00004406"/>
    </source>
</evidence>
<dbReference type="PANTHER" id="PTHR24300">
    <property type="entry name" value="CYTOCHROME P450 508A4-RELATED"/>
    <property type="match status" value="1"/>
</dbReference>
<reference evidence="16" key="3">
    <citation type="submission" date="2025-09" db="UniProtKB">
        <authorList>
            <consortium name="Ensembl"/>
        </authorList>
    </citation>
    <scope>IDENTIFICATION</scope>
</reference>
<keyword evidence="11 14" id="KW-0503">Monooxygenase</keyword>
<evidence type="ECO:0000256" key="12">
    <source>
        <dbReference type="ARBA" id="ARBA00023136"/>
    </source>
</evidence>
<accession>A0AAZ3PCU2</accession>
<dbReference type="PRINTS" id="PR00463">
    <property type="entry name" value="EP450I"/>
</dbReference>
<comment type="similarity">
    <text evidence="4 14">Belongs to the cytochrome P450 family.</text>
</comment>
<evidence type="ECO:0000256" key="5">
    <source>
        <dbReference type="ARBA" id="ARBA00022617"/>
    </source>
</evidence>
<dbReference type="PANTHER" id="PTHR24300:SF346">
    <property type="entry name" value="CYTOCHROME P450 2C44"/>
    <property type="match status" value="1"/>
</dbReference>
<dbReference type="Pfam" id="PF00067">
    <property type="entry name" value="p450"/>
    <property type="match status" value="1"/>
</dbReference>
<evidence type="ECO:0000256" key="6">
    <source>
        <dbReference type="ARBA" id="ARBA00022723"/>
    </source>
</evidence>
<dbReference type="InterPro" id="IPR036396">
    <property type="entry name" value="Cyt_P450_sf"/>
</dbReference>
<dbReference type="GO" id="GO:0020037">
    <property type="term" value="F:heme binding"/>
    <property type="evidence" value="ECO:0007669"/>
    <property type="project" value="InterPro"/>
</dbReference>
<dbReference type="GeneTree" id="ENSGT00940000162064"/>
<dbReference type="Proteomes" id="UP000694402">
    <property type="component" value="Unassembled WGS sequence"/>
</dbReference>
<keyword evidence="15" id="KW-1133">Transmembrane helix</keyword>
<evidence type="ECO:0000256" key="2">
    <source>
        <dbReference type="ARBA" id="ARBA00004174"/>
    </source>
</evidence>
<reference evidence="17" key="1">
    <citation type="journal article" date="2018" name="PLoS ONE">
        <title>Chinook salmon (Oncorhynchus tshawytscha) genome and transcriptome.</title>
        <authorList>
            <person name="Christensen K.A."/>
            <person name="Leong J.S."/>
            <person name="Sakhrani D."/>
            <person name="Biagi C.A."/>
            <person name="Minkley D.R."/>
            <person name="Withler R.E."/>
            <person name="Rondeau E.B."/>
            <person name="Koop B.F."/>
            <person name="Devlin R.H."/>
        </authorList>
    </citation>
    <scope>NUCLEOTIDE SEQUENCE [LARGE SCALE GENOMIC DNA]</scope>
</reference>
<organism evidence="16 17">
    <name type="scientific">Oncorhynchus tshawytscha</name>
    <name type="common">Chinook salmon</name>
    <name type="synonym">Salmo tshawytscha</name>
    <dbReference type="NCBI Taxonomy" id="74940"/>
    <lineage>
        <taxon>Eukaryota</taxon>
        <taxon>Metazoa</taxon>
        <taxon>Chordata</taxon>
        <taxon>Craniata</taxon>
        <taxon>Vertebrata</taxon>
        <taxon>Euteleostomi</taxon>
        <taxon>Actinopterygii</taxon>
        <taxon>Neopterygii</taxon>
        <taxon>Teleostei</taxon>
        <taxon>Protacanthopterygii</taxon>
        <taxon>Salmoniformes</taxon>
        <taxon>Salmonidae</taxon>
        <taxon>Salmoninae</taxon>
        <taxon>Oncorhynchus</taxon>
    </lineage>
</organism>
<evidence type="ECO:0000256" key="13">
    <source>
        <dbReference type="PIRSR" id="PIRSR602401-1"/>
    </source>
</evidence>
<feature type="transmembrane region" description="Helical" evidence="15">
    <location>
        <begin position="12"/>
        <end position="33"/>
    </location>
</feature>
<keyword evidence="17" id="KW-1185">Reference proteome</keyword>
<keyword evidence="5 13" id="KW-0349">Heme</keyword>
<dbReference type="Ensembl" id="ENSOTST00005169650.1">
    <property type="protein sequence ID" value="ENSOTSP00005113973.1"/>
    <property type="gene ID" value="ENSOTSG00005016179.2"/>
</dbReference>
<dbReference type="PRINTS" id="PR00385">
    <property type="entry name" value="P450"/>
</dbReference>
<keyword evidence="15" id="KW-0812">Transmembrane</keyword>
<protein>
    <submittedName>
        <fullName evidence="16">Uncharacterized protein</fullName>
    </submittedName>
</protein>
<evidence type="ECO:0000256" key="15">
    <source>
        <dbReference type="SAM" id="Phobius"/>
    </source>
</evidence>
<proteinExistence type="inferred from homology"/>
<keyword evidence="9 14" id="KW-0560">Oxidoreductase</keyword>
<dbReference type="Gene3D" id="1.10.630.10">
    <property type="entry name" value="Cytochrome P450"/>
    <property type="match status" value="1"/>
</dbReference>
<sequence length="524" mass="59558">MSSTLLKMDVLHILQTNFVSIVIGFVVIILLWMNRGKQNNSRLPPGPSPIPLLGNVLRMDVKAPYKLYMQECGSEYNQQHLHHSHFCLLSKKYGSVFTVWLGSKPVVVISGYQAIKDAFVTQGEEFSGRANYPVIMTVSKGYGVMVSSGKRSKDLRRFSLMTLKTFGMGRRSIEERVQEEAKMLVKAFGEYGDSVVNPKELLCNCVGNVICSIVFGHRFENDDPMFQLIQKAVDAYFLVLSSPIGAMYNMFPTIVWCFPGKHHEMFAIVNKAKDYIQGQAEIRLKTLNISEPQDFIEAFLVKMLEEKDDPNTEFNNDNMVMTAWSLFAAGTETTSSTLRQSFLMMIKYPHIQESVQKEIDEVIGSRVPTVDDRVKMPYTDAVIHEVQRYMDLSPTSVPHKVIRDTEFYNYHIPEGTMVLPLLSSVLVDPKLFKNPDEFDPENFLDENGVFKKNDGFFAFGVGKRACPGEALARVELFLFFTSLLQRFTFTGTKPPEEINIEPSCSSFGRVPHSYDCYIKLRTEE</sequence>
<keyword evidence="10 13" id="KW-0408">Iron</keyword>
<keyword evidence="6 13" id="KW-0479">Metal-binding</keyword>
<dbReference type="FunFam" id="1.10.630.10:FF:000238">
    <property type="entry name" value="Cytochrome P450 2A6"/>
    <property type="match status" value="1"/>
</dbReference>
<dbReference type="PROSITE" id="PS00086">
    <property type="entry name" value="CYTOCHROME_P450"/>
    <property type="match status" value="1"/>
</dbReference>
<comment type="cofactor">
    <cofactor evidence="1 13">
        <name>heme</name>
        <dbReference type="ChEBI" id="CHEBI:30413"/>
    </cofactor>
</comment>
<dbReference type="GO" id="GO:0005506">
    <property type="term" value="F:iron ion binding"/>
    <property type="evidence" value="ECO:0007669"/>
    <property type="project" value="InterPro"/>
</dbReference>
<feature type="binding site" description="axial binding residue" evidence="13">
    <location>
        <position position="466"/>
    </location>
    <ligand>
        <name>heme</name>
        <dbReference type="ChEBI" id="CHEBI:30413"/>
    </ligand>
    <ligandPart>
        <name>Fe</name>
        <dbReference type="ChEBI" id="CHEBI:18248"/>
    </ligandPart>
</feature>
<evidence type="ECO:0000256" key="14">
    <source>
        <dbReference type="RuleBase" id="RU000461"/>
    </source>
</evidence>
<evidence type="ECO:0000256" key="8">
    <source>
        <dbReference type="ARBA" id="ARBA00022848"/>
    </source>
</evidence>
<dbReference type="GO" id="GO:0005789">
    <property type="term" value="C:endoplasmic reticulum membrane"/>
    <property type="evidence" value="ECO:0007669"/>
    <property type="project" value="UniProtKB-SubCell"/>
</dbReference>
<evidence type="ECO:0000256" key="1">
    <source>
        <dbReference type="ARBA" id="ARBA00001971"/>
    </source>
</evidence>
<keyword evidence="12 15" id="KW-0472">Membrane</keyword>
<name>A0AAZ3PCU2_ONCTS</name>
<comment type="subcellular location">
    <subcellularLocation>
        <location evidence="3">Endoplasmic reticulum membrane</location>
        <topology evidence="3">Peripheral membrane protein</topology>
    </subcellularLocation>
    <subcellularLocation>
        <location evidence="2">Microsome membrane</location>
        <topology evidence="2">Peripheral membrane protein</topology>
    </subcellularLocation>
</comment>
<keyword evidence="8" id="KW-0492">Microsome</keyword>
<evidence type="ECO:0000256" key="4">
    <source>
        <dbReference type="ARBA" id="ARBA00010617"/>
    </source>
</evidence>
<evidence type="ECO:0000256" key="11">
    <source>
        <dbReference type="ARBA" id="ARBA00023033"/>
    </source>
</evidence>
<evidence type="ECO:0000256" key="10">
    <source>
        <dbReference type="ARBA" id="ARBA00023004"/>
    </source>
</evidence>
<dbReference type="CDD" id="cd11026">
    <property type="entry name" value="CYP2"/>
    <property type="match status" value="1"/>
</dbReference>
<evidence type="ECO:0000256" key="7">
    <source>
        <dbReference type="ARBA" id="ARBA00022824"/>
    </source>
</evidence>
<dbReference type="InterPro" id="IPR001128">
    <property type="entry name" value="Cyt_P450"/>
</dbReference>
<evidence type="ECO:0000313" key="17">
    <source>
        <dbReference type="Proteomes" id="UP000694402"/>
    </source>
</evidence>
<keyword evidence="7" id="KW-0256">Endoplasmic reticulum</keyword>
<dbReference type="GO" id="GO:0006805">
    <property type="term" value="P:xenobiotic metabolic process"/>
    <property type="evidence" value="ECO:0007669"/>
    <property type="project" value="TreeGrafter"/>
</dbReference>
<feature type="transmembrane region" description="Helical" evidence="15">
    <location>
        <begin position="235"/>
        <end position="256"/>
    </location>
</feature>
<reference evidence="16" key="2">
    <citation type="submission" date="2025-08" db="UniProtKB">
        <authorList>
            <consortium name="Ensembl"/>
        </authorList>
    </citation>
    <scope>IDENTIFICATION</scope>
</reference>
<dbReference type="GO" id="GO:0006082">
    <property type="term" value="P:organic acid metabolic process"/>
    <property type="evidence" value="ECO:0007669"/>
    <property type="project" value="TreeGrafter"/>
</dbReference>
<evidence type="ECO:0000256" key="9">
    <source>
        <dbReference type="ARBA" id="ARBA00023002"/>
    </source>
</evidence>
<dbReference type="InterPro" id="IPR002401">
    <property type="entry name" value="Cyt_P450_E_grp-I"/>
</dbReference>
<dbReference type="InterPro" id="IPR017972">
    <property type="entry name" value="Cyt_P450_CS"/>
</dbReference>
<gene>
    <name evidence="16" type="primary">LOC112265947</name>
</gene>
<dbReference type="GO" id="GO:0016712">
    <property type="term" value="F:oxidoreductase activity, acting on paired donors, with incorporation or reduction of molecular oxygen, reduced flavin or flavoprotein as one donor, and incorporation of one atom of oxygen"/>
    <property type="evidence" value="ECO:0007669"/>
    <property type="project" value="TreeGrafter"/>
</dbReference>